<keyword evidence="6 9" id="KW-0862">Zinc</keyword>
<comment type="cofactor">
    <cofactor evidence="9 10">
        <name>Zn(2+)</name>
        <dbReference type="ChEBI" id="CHEBI:29105"/>
    </cofactor>
    <text evidence="9 10">Binds 1 zinc ion per subunit.</text>
</comment>
<dbReference type="FunFam" id="2.60.120.10:FF:000044">
    <property type="entry name" value="Mannose-6-phosphate isomerase"/>
    <property type="match status" value="1"/>
</dbReference>
<dbReference type="Pfam" id="PF01238">
    <property type="entry name" value="PMI_typeI_C"/>
    <property type="match status" value="1"/>
</dbReference>
<gene>
    <name evidence="15" type="ORF">Cni_G02171</name>
</gene>
<evidence type="ECO:0000259" key="14">
    <source>
        <dbReference type="Pfam" id="PF20512"/>
    </source>
</evidence>
<keyword evidence="16" id="KW-1185">Reference proteome</keyword>
<feature type="domain" description="Phosphomannose isomerase type I catalytic" evidence="13">
    <location>
        <begin position="37"/>
        <end position="185"/>
    </location>
</feature>
<comment type="catalytic activity">
    <reaction evidence="1 10">
        <text>D-mannose 6-phosphate = D-fructose 6-phosphate</text>
        <dbReference type="Rhea" id="RHEA:12356"/>
        <dbReference type="ChEBI" id="CHEBI:58735"/>
        <dbReference type="ChEBI" id="CHEBI:61527"/>
        <dbReference type="EC" id="5.3.1.8"/>
    </reaction>
</comment>
<dbReference type="GO" id="GO:0005829">
    <property type="term" value="C:cytosol"/>
    <property type="evidence" value="ECO:0007669"/>
    <property type="project" value="TreeGrafter"/>
</dbReference>
<dbReference type="PANTHER" id="PTHR10309:SF0">
    <property type="entry name" value="MANNOSE-6-PHOSPHATE ISOMERASE"/>
    <property type="match status" value="1"/>
</dbReference>
<evidence type="ECO:0000256" key="5">
    <source>
        <dbReference type="ARBA" id="ARBA00022723"/>
    </source>
</evidence>
<dbReference type="EMBL" id="CP136890">
    <property type="protein sequence ID" value="WOK93473.1"/>
    <property type="molecule type" value="Genomic_DNA"/>
</dbReference>
<dbReference type="SUPFAM" id="SSF51182">
    <property type="entry name" value="RmlC-like cupins"/>
    <property type="match status" value="1"/>
</dbReference>
<dbReference type="InterPro" id="IPR046456">
    <property type="entry name" value="PMI_typeI_C"/>
</dbReference>
<feature type="active site" evidence="8">
    <location>
        <position position="328"/>
    </location>
</feature>
<evidence type="ECO:0000259" key="13">
    <source>
        <dbReference type="Pfam" id="PF20511"/>
    </source>
</evidence>
<dbReference type="PANTHER" id="PTHR10309">
    <property type="entry name" value="MANNOSE-6-PHOSPHATE ISOMERASE"/>
    <property type="match status" value="1"/>
</dbReference>
<dbReference type="InterPro" id="IPR046457">
    <property type="entry name" value="PMI_typeI_cat"/>
</dbReference>
<feature type="binding site" evidence="9">
    <location>
        <position position="171"/>
    </location>
    <ligand>
        <name>Zn(2+)</name>
        <dbReference type="ChEBI" id="CHEBI:29105"/>
    </ligand>
</feature>
<dbReference type="GO" id="GO:0010043">
    <property type="term" value="P:response to zinc ion"/>
    <property type="evidence" value="ECO:0007669"/>
    <property type="project" value="UniProtKB-ARBA"/>
</dbReference>
<name>A0AAQ3PZR1_9LILI</name>
<keyword evidence="5 9" id="KW-0479">Metal-binding</keyword>
<proteinExistence type="inferred from homology"/>
<feature type="binding site" evidence="9">
    <location>
        <position position="144"/>
    </location>
    <ligand>
        <name>Zn(2+)</name>
        <dbReference type="ChEBI" id="CHEBI:29105"/>
    </ligand>
</feature>
<feature type="binding site" evidence="9">
    <location>
        <position position="146"/>
    </location>
    <ligand>
        <name>Zn(2+)</name>
        <dbReference type="ChEBI" id="CHEBI:29105"/>
    </ligand>
</feature>
<protein>
    <recommendedName>
        <fullName evidence="4 10">Mannose-6-phosphate isomerase</fullName>
        <ecNumber evidence="4 10">5.3.1.8</ecNumber>
    </recommendedName>
</protein>
<dbReference type="GO" id="GO:0005975">
    <property type="term" value="P:carbohydrate metabolic process"/>
    <property type="evidence" value="ECO:0007669"/>
    <property type="project" value="InterPro"/>
</dbReference>
<feature type="binding site" evidence="9">
    <location>
        <position position="309"/>
    </location>
    <ligand>
        <name>Zn(2+)</name>
        <dbReference type="ChEBI" id="CHEBI:29105"/>
    </ligand>
</feature>
<dbReference type="Proteomes" id="UP001327560">
    <property type="component" value="Chromosome 1"/>
</dbReference>
<evidence type="ECO:0000256" key="11">
    <source>
        <dbReference type="RuleBase" id="RU004189"/>
    </source>
</evidence>
<keyword evidence="7 10" id="KW-0413">Isomerase</keyword>
<reference evidence="15 16" key="1">
    <citation type="submission" date="2023-10" db="EMBL/GenBank/DDBJ databases">
        <title>Chromosome-scale genome assembly provides insights into flower coloration mechanisms of Canna indica.</title>
        <authorList>
            <person name="Li C."/>
        </authorList>
    </citation>
    <scope>NUCLEOTIDE SEQUENCE [LARGE SCALE GENOMIC DNA]</scope>
    <source>
        <tissue evidence="15">Flower</tissue>
    </source>
</reference>
<evidence type="ECO:0000259" key="12">
    <source>
        <dbReference type="Pfam" id="PF01238"/>
    </source>
</evidence>
<feature type="domain" description="Phosphomannose isomerase type I C-terminal" evidence="12">
    <location>
        <begin position="367"/>
        <end position="409"/>
    </location>
</feature>
<evidence type="ECO:0000313" key="15">
    <source>
        <dbReference type="EMBL" id="WOK93473.1"/>
    </source>
</evidence>
<evidence type="ECO:0000256" key="2">
    <source>
        <dbReference type="ARBA" id="ARBA00004666"/>
    </source>
</evidence>
<dbReference type="PROSITE" id="PS00966">
    <property type="entry name" value="PMI_I_2"/>
    <property type="match status" value="1"/>
</dbReference>
<evidence type="ECO:0000256" key="8">
    <source>
        <dbReference type="PIRSR" id="PIRSR001480-1"/>
    </source>
</evidence>
<evidence type="ECO:0000256" key="6">
    <source>
        <dbReference type="ARBA" id="ARBA00022833"/>
    </source>
</evidence>
<sequence>MADRRFARFRLWFGLSGSRVRRRVKKAMEATSGPLLLRCSVQNYDWGRFGEDSTVARLFEQNSGGEIELARPYAELWMGTHESGPSFVVAPSETAGSLGPETVTLKQWITANPGSLGEKVVEKWGNDLPFLFKVLSVAKALSIQAHPDKELARMLHKMRPNVYKDPNHKPEMAIALTEFKALCGFVNIEELKDVLISVPEIKDLVGSEEARKFFITEELDVNSEAKMFLQSIFTKLISSSKEAVSELVSKLKVRLDTESKIRTLTEKEQLILLLEKQYQADVGVVAAYFFNYVKLSPGEALYIGPNEPHAYISGECIECMAASDNVVRAGLTPKYIDVQTLCSMLTYKQGFPEIIRGSPVNPYVSRYTPPFDEFEVDHCLLPPKESVVFSAIPGPSIFIVVVGEGKMQFSATDDQDQKFMMGDVFFVPAKNEIRISAGVDGPTQLFRAGVNHRIFC</sequence>
<comment type="pathway">
    <text evidence="2">Nucleotide-sugar biosynthesis; GDP-alpha-D-mannose biosynthesis; alpha-D-mannose 1-phosphate from D-fructose 6-phosphate: step 1/2.</text>
</comment>
<dbReference type="GO" id="GO:0046686">
    <property type="term" value="P:response to cadmium ion"/>
    <property type="evidence" value="ECO:0007669"/>
    <property type="project" value="UniProtKB-ARBA"/>
</dbReference>
<evidence type="ECO:0000256" key="9">
    <source>
        <dbReference type="PIRSR" id="PIRSR001480-2"/>
    </source>
</evidence>
<dbReference type="GO" id="GO:0004476">
    <property type="term" value="F:mannose-6-phosphate isomerase activity"/>
    <property type="evidence" value="ECO:0007669"/>
    <property type="project" value="UniProtKB-EC"/>
</dbReference>
<dbReference type="GO" id="GO:0008270">
    <property type="term" value="F:zinc ion binding"/>
    <property type="evidence" value="ECO:0007669"/>
    <property type="project" value="InterPro"/>
</dbReference>
<evidence type="ECO:0000256" key="10">
    <source>
        <dbReference type="RuleBase" id="RU000611"/>
    </source>
</evidence>
<dbReference type="InterPro" id="IPR046458">
    <property type="entry name" value="PMI_typeI_hel"/>
</dbReference>
<dbReference type="CDD" id="cd07011">
    <property type="entry name" value="cupin_PMI_type_I_N"/>
    <property type="match status" value="1"/>
</dbReference>
<evidence type="ECO:0000313" key="16">
    <source>
        <dbReference type="Proteomes" id="UP001327560"/>
    </source>
</evidence>
<evidence type="ECO:0000256" key="3">
    <source>
        <dbReference type="ARBA" id="ARBA00010772"/>
    </source>
</evidence>
<organism evidence="15 16">
    <name type="scientific">Canna indica</name>
    <name type="common">Indian-shot</name>
    <dbReference type="NCBI Taxonomy" id="4628"/>
    <lineage>
        <taxon>Eukaryota</taxon>
        <taxon>Viridiplantae</taxon>
        <taxon>Streptophyta</taxon>
        <taxon>Embryophyta</taxon>
        <taxon>Tracheophyta</taxon>
        <taxon>Spermatophyta</taxon>
        <taxon>Magnoliopsida</taxon>
        <taxon>Liliopsida</taxon>
        <taxon>Zingiberales</taxon>
        <taxon>Cannaceae</taxon>
        <taxon>Canna</taxon>
    </lineage>
</organism>
<evidence type="ECO:0000256" key="1">
    <source>
        <dbReference type="ARBA" id="ARBA00000757"/>
    </source>
</evidence>
<dbReference type="PROSITE" id="PS00965">
    <property type="entry name" value="PMI_I_1"/>
    <property type="match status" value="1"/>
</dbReference>
<dbReference type="Pfam" id="PF20512">
    <property type="entry name" value="PMI_typeI_hel"/>
    <property type="match status" value="1"/>
</dbReference>
<dbReference type="GO" id="GO:0009298">
    <property type="term" value="P:GDP-mannose biosynthetic process"/>
    <property type="evidence" value="ECO:0007669"/>
    <property type="project" value="InterPro"/>
</dbReference>
<dbReference type="InterPro" id="IPR011051">
    <property type="entry name" value="RmlC_Cupin_sf"/>
</dbReference>
<dbReference type="AlphaFoldDB" id="A0AAQ3PZR1"/>
<evidence type="ECO:0000256" key="7">
    <source>
        <dbReference type="ARBA" id="ARBA00023235"/>
    </source>
</evidence>
<dbReference type="NCBIfam" id="TIGR00218">
    <property type="entry name" value="manA"/>
    <property type="match status" value="1"/>
</dbReference>
<dbReference type="Gene3D" id="2.60.120.10">
    <property type="entry name" value="Jelly Rolls"/>
    <property type="match status" value="2"/>
</dbReference>
<dbReference type="FunFam" id="1.10.441.10:FF:000001">
    <property type="entry name" value="Mannose-6-phosphate isomerase"/>
    <property type="match status" value="1"/>
</dbReference>
<dbReference type="Gene3D" id="1.10.441.10">
    <property type="entry name" value="Phosphomannose Isomerase, domain 2"/>
    <property type="match status" value="1"/>
</dbReference>
<comment type="similarity">
    <text evidence="3 11">Belongs to the mannose-6-phosphate isomerase type 1 family.</text>
</comment>
<dbReference type="GO" id="GO:0033591">
    <property type="term" value="P:response to L-ascorbic acid"/>
    <property type="evidence" value="ECO:0007669"/>
    <property type="project" value="UniProtKB-ARBA"/>
</dbReference>
<dbReference type="InterPro" id="IPR016305">
    <property type="entry name" value="Mannose-6-P_Isomerase"/>
</dbReference>
<dbReference type="InterPro" id="IPR001250">
    <property type="entry name" value="Man6P_Isoase-1"/>
</dbReference>
<dbReference type="Pfam" id="PF20511">
    <property type="entry name" value="PMI_typeI_cat"/>
    <property type="match status" value="1"/>
</dbReference>
<evidence type="ECO:0000256" key="4">
    <source>
        <dbReference type="ARBA" id="ARBA00011956"/>
    </source>
</evidence>
<dbReference type="PRINTS" id="PR00714">
    <property type="entry name" value="MAN6PISMRASE"/>
</dbReference>
<dbReference type="PIRSF" id="PIRSF001480">
    <property type="entry name" value="Mannose-6-phosphate_isomerase"/>
    <property type="match status" value="1"/>
</dbReference>
<accession>A0AAQ3PZR1</accession>
<dbReference type="EC" id="5.3.1.8" evidence="4 10"/>
<dbReference type="InterPro" id="IPR018050">
    <property type="entry name" value="Pmannose_isomerase-type1_CS"/>
</dbReference>
<dbReference type="InterPro" id="IPR014710">
    <property type="entry name" value="RmlC-like_jellyroll"/>
</dbReference>
<feature type="domain" description="Phosphomannose isomerase type I helical insertion" evidence="14">
    <location>
        <begin position="204"/>
        <end position="289"/>
    </location>
</feature>